<feature type="transmembrane region" description="Helical" evidence="7">
    <location>
        <begin position="99"/>
        <end position="118"/>
    </location>
</feature>
<dbReference type="Gene3D" id="1.20.120.1220">
    <property type="match status" value="1"/>
</dbReference>
<evidence type="ECO:0000256" key="7">
    <source>
        <dbReference type="SAM" id="Phobius"/>
    </source>
</evidence>
<proteinExistence type="inferred from homology"/>
<keyword evidence="4 7" id="KW-0812">Transmembrane</keyword>
<dbReference type="PANTHER" id="PTHR30487">
    <property type="entry name" value="TYPE 4 PREPILIN-LIKE PROTEINS LEADER PEPTIDE-PROCESSING ENZYME"/>
    <property type="match status" value="1"/>
</dbReference>
<evidence type="ECO:0000256" key="6">
    <source>
        <dbReference type="ARBA" id="ARBA00023136"/>
    </source>
</evidence>
<evidence type="ECO:0000313" key="10">
    <source>
        <dbReference type="EMBL" id="OHA34674.1"/>
    </source>
</evidence>
<feature type="transmembrane region" description="Helical" evidence="7">
    <location>
        <begin position="192"/>
        <end position="219"/>
    </location>
</feature>
<feature type="transmembrane region" description="Helical" evidence="7">
    <location>
        <begin position="239"/>
        <end position="259"/>
    </location>
</feature>
<sequence length="260" mass="29060">MMWFLSIVFLLGLSIGSFINAWSFRYKTSRSIFAPSSCFSCGKKLTWIELVPILSFVFLHGKCRSCRARISFQYPLVELITGLVFVFIAYRFGFATTNYLLLTTHFVFWSLLIAISVYDIRQTIIPNGGAYFLAALGFISPIIFGNPEMIFQLEHIIAGPLLALPLACFWFFSRGKWMGLGDAKLELGIGWFLGLSLGLSGMLSAFWLGALVGVGLIVASRIAQHFSFSMKSELPFGPFLAFGAFVAWFFDLSIASFLYV</sequence>
<evidence type="ECO:0000313" key="11">
    <source>
        <dbReference type="Proteomes" id="UP000177797"/>
    </source>
</evidence>
<evidence type="ECO:0000256" key="5">
    <source>
        <dbReference type="ARBA" id="ARBA00022989"/>
    </source>
</evidence>
<keyword evidence="5 7" id="KW-1133">Transmembrane helix</keyword>
<comment type="similarity">
    <text evidence="2">Belongs to the peptidase A24 family.</text>
</comment>
<feature type="transmembrane region" description="Helical" evidence="7">
    <location>
        <begin position="125"/>
        <end position="144"/>
    </location>
</feature>
<evidence type="ECO:0000256" key="2">
    <source>
        <dbReference type="ARBA" id="ARBA00005801"/>
    </source>
</evidence>
<feature type="domain" description="Prepilin peptidase A24 N-terminal" evidence="9">
    <location>
        <begin position="10"/>
        <end position="92"/>
    </location>
</feature>
<evidence type="ECO:0000259" key="9">
    <source>
        <dbReference type="Pfam" id="PF06750"/>
    </source>
</evidence>
<dbReference type="GO" id="GO:0004190">
    <property type="term" value="F:aspartic-type endopeptidase activity"/>
    <property type="evidence" value="ECO:0007669"/>
    <property type="project" value="InterPro"/>
</dbReference>
<comment type="caution">
    <text evidence="10">The sequence shown here is derived from an EMBL/GenBank/DDBJ whole genome shotgun (WGS) entry which is preliminary data.</text>
</comment>
<comment type="subcellular location">
    <subcellularLocation>
        <location evidence="1">Cell membrane</location>
        <topology evidence="1">Multi-pass membrane protein</topology>
    </subcellularLocation>
</comment>
<dbReference type="InterPro" id="IPR000045">
    <property type="entry name" value="Prepilin_IV_endopep_pep"/>
</dbReference>
<evidence type="ECO:0000256" key="3">
    <source>
        <dbReference type="ARBA" id="ARBA00022475"/>
    </source>
</evidence>
<protein>
    <recommendedName>
        <fullName evidence="12">Prepilin peptidase</fullName>
    </recommendedName>
</protein>
<dbReference type="GO" id="GO:0006465">
    <property type="term" value="P:signal peptide processing"/>
    <property type="evidence" value="ECO:0007669"/>
    <property type="project" value="TreeGrafter"/>
</dbReference>
<feature type="transmembrane region" description="Helical" evidence="7">
    <location>
        <begin position="75"/>
        <end position="93"/>
    </location>
</feature>
<dbReference type="Pfam" id="PF01478">
    <property type="entry name" value="Peptidase_A24"/>
    <property type="match status" value="1"/>
</dbReference>
<evidence type="ECO:0008006" key="12">
    <source>
        <dbReference type="Google" id="ProtNLM"/>
    </source>
</evidence>
<dbReference type="EMBL" id="MHSA01000010">
    <property type="protein sequence ID" value="OHA34674.1"/>
    <property type="molecule type" value="Genomic_DNA"/>
</dbReference>
<feature type="domain" description="Prepilin type IV endopeptidase peptidase" evidence="8">
    <location>
        <begin position="107"/>
        <end position="214"/>
    </location>
</feature>
<dbReference type="Proteomes" id="UP000177797">
    <property type="component" value="Unassembled WGS sequence"/>
</dbReference>
<dbReference type="AlphaFoldDB" id="A0A1G2NF33"/>
<organism evidence="10 11">
    <name type="scientific">Candidatus Taylorbacteria bacterium RIFCSPLOWO2_01_FULL_48_100</name>
    <dbReference type="NCBI Taxonomy" id="1802322"/>
    <lineage>
        <taxon>Bacteria</taxon>
        <taxon>Candidatus Tayloriibacteriota</taxon>
    </lineage>
</organism>
<feature type="transmembrane region" description="Helical" evidence="7">
    <location>
        <begin position="150"/>
        <end position="172"/>
    </location>
</feature>
<evidence type="ECO:0000256" key="1">
    <source>
        <dbReference type="ARBA" id="ARBA00004651"/>
    </source>
</evidence>
<dbReference type="Pfam" id="PF06750">
    <property type="entry name" value="A24_N_bact"/>
    <property type="match status" value="1"/>
</dbReference>
<name>A0A1G2NF33_9BACT</name>
<dbReference type="InterPro" id="IPR010627">
    <property type="entry name" value="Prepilin_pept_A24_N"/>
</dbReference>
<keyword evidence="3" id="KW-1003">Cell membrane</keyword>
<evidence type="ECO:0000259" key="8">
    <source>
        <dbReference type="Pfam" id="PF01478"/>
    </source>
</evidence>
<dbReference type="PANTHER" id="PTHR30487:SF0">
    <property type="entry name" value="PREPILIN LEADER PEPTIDASE_N-METHYLTRANSFERASE-RELATED"/>
    <property type="match status" value="1"/>
</dbReference>
<accession>A0A1G2NF33</accession>
<keyword evidence="6 7" id="KW-0472">Membrane</keyword>
<reference evidence="10 11" key="1">
    <citation type="journal article" date="2016" name="Nat. Commun.">
        <title>Thousands of microbial genomes shed light on interconnected biogeochemical processes in an aquifer system.</title>
        <authorList>
            <person name="Anantharaman K."/>
            <person name="Brown C.T."/>
            <person name="Hug L.A."/>
            <person name="Sharon I."/>
            <person name="Castelle C.J."/>
            <person name="Probst A.J."/>
            <person name="Thomas B.C."/>
            <person name="Singh A."/>
            <person name="Wilkins M.J."/>
            <person name="Karaoz U."/>
            <person name="Brodie E.L."/>
            <person name="Williams K.H."/>
            <person name="Hubbard S.S."/>
            <person name="Banfield J.F."/>
        </authorList>
    </citation>
    <scope>NUCLEOTIDE SEQUENCE [LARGE SCALE GENOMIC DNA]</scope>
</reference>
<gene>
    <name evidence="10" type="ORF">A2938_00295</name>
</gene>
<evidence type="ECO:0000256" key="4">
    <source>
        <dbReference type="ARBA" id="ARBA00022692"/>
    </source>
</evidence>
<dbReference type="InterPro" id="IPR050882">
    <property type="entry name" value="Prepilin_peptidase/N-MTase"/>
</dbReference>
<dbReference type="GO" id="GO:0005886">
    <property type="term" value="C:plasma membrane"/>
    <property type="evidence" value="ECO:0007669"/>
    <property type="project" value="UniProtKB-SubCell"/>
</dbReference>